<dbReference type="PANTHER" id="PTHR23521">
    <property type="entry name" value="TRANSPORTER MFS SUPERFAMILY"/>
    <property type="match status" value="1"/>
</dbReference>
<evidence type="ECO:0000256" key="2">
    <source>
        <dbReference type="ARBA" id="ARBA00022989"/>
    </source>
</evidence>
<sequence>MRQIIISLTAMFASLALLIAGSSLLGTLLSVQLSETGFSPMAIGLVLVFHSMGFVLGTRVATRLIRRVGQIRSFAAFAAIGCAAALIHPLYVSGWLWALLRLFVGFCHAGLIMVLESWISGRASTATRGALLGIYQIVYFSAAAGGQYLVGFTPDEVYPMFSFVAILVVLSLVPLALTRSEAPVMGSIDRLGFVELWQLSPSGWLGAVVAGLLSSAFLALGPLYASAIGMDVAAVASYMMSAVVATMLLQWPLGHLSDLMDRRFVLGFLAAAAGIAAVAGMLFGEDYGWALYAATAIVFGVAGCLYPISLAMITDNMTEGNPVAASAGLLFAFGLGTCLGPLLGAGLMEALGPAGLFAFLAAGLLLLAGFVVVRMRYTPALPMEQQGRFVNVVASQTAPPILELDPRTDDFRDP</sequence>
<keyword evidence="1 4" id="KW-0812">Transmembrane</keyword>
<dbReference type="Pfam" id="PF07690">
    <property type="entry name" value="MFS_1"/>
    <property type="match status" value="1"/>
</dbReference>
<dbReference type="InterPro" id="IPR047200">
    <property type="entry name" value="MFS_YcaD-like"/>
</dbReference>
<dbReference type="RefSeq" id="WP_311653956.1">
    <property type="nucleotide sequence ID" value="NZ_JAVRIB010000017.1"/>
</dbReference>
<feature type="transmembrane region" description="Helical" evidence="4">
    <location>
        <begin position="289"/>
        <end position="311"/>
    </location>
</feature>
<evidence type="ECO:0000256" key="4">
    <source>
        <dbReference type="SAM" id="Phobius"/>
    </source>
</evidence>
<dbReference type="InterPro" id="IPR036259">
    <property type="entry name" value="MFS_trans_sf"/>
</dbReference>
<feature type="transmembrane region" description="Helical" evidence="4">
    <location>
        <begin position="350"/>
        <end position="373"/>
    </location>
</feature>
<feature type="transmembrane region" description="Helical" evidence="4">
    <location>
        <begin position="98"/>
        <end position="119"/>
    </location>
</feature>
<proteinExistence type="predicted"/>
<evidence type="ECO:0000256" key="3">
    <source>
        <dbReference type="ARBA" id="ARBA00023136"/>
    </source>
</evidence>
<feature type="transmembrane region" description="Helical" evidence="4">
    <location>
        <begin position="41"/>
        <end position="62"/>
    </location>
</feature>
<feature type="transmembrane region" description="Helical" evidence="4">
    <location>
        <begin position="199"/>
        <end position="220"/>
    </location>
</feature>
<name>A0ABU3C3D2_9GAMM</name>
<feature type="transmembrane region" description="Helical" evidence="4">
    <location>
        <begin position="131"/>
        <end position="151"/>
    </location>
</feature>
<dbReference type="PANTHER" id="PTHR23521:SF3">
    <property type="entry name" value="MFS TRANSPORTER"/>
    <property type="match status" value="1"/>
</dbReference>
<dbReference type="CDD" id="cd17477">
    <property type="entry name" value="MFS_YcaD_like"/>
    <property type="match status" value="1"/>
</dbReference>
<evidence type="ECO:0000313" key="6">
    <source>
        <dbReference type="Proteomes" id="UP001251857"/>
    </source>
</evidence>
<organism evidence="5 6">
    <name type="scientific">Spectribacter hydrogenoxidans</name>
    <dbReference type="NCBI Taxonomy" id="3075608"/>
    <lineage>
        <taxon>Bacteria</taxon>
        <taxon>Pseudomonadati</taxon>
        <taxon>Pseudomonadota</taxon>
        <taxon>Gammaproteobacteria</taxon>
        <taxon>Salinisphaerales</taxon>
        <taxon>Salinisphaeraceae</taxon>
        <taxon>Spectribacter</taxon>
    </lineage>
</organism>
<evidence type="ECO:0000313" key="5">
    <source>
        <dbReference type="EMBL" id="MDT0636061.1"/>
    </source>
</evidence>
<comment type="caution">
    <text evidence="5">The sequence shown here is derived from an EMBL/GenBank/DDBJ whole genome shotgun (WGS) entry which is preliminary data.</text>
</comment>
<accession>A0ABU3C3D2</accession>
<feature type="transmembrane region" description="Helical" evidence="4">
    <location>
        <begin position="232"/>
        <end position="252"/>
    </location>
</feature>
<gene>
    <name evidence="5" type="ORF">RM532_13990</name>
</gene>
<dbReference type="SUPFAM" id="SSF103473">
    <property type="entry name" value="MFS general substrate transporter"/>
    <property type="match status" value="1"/>
</dbReference>
<protein>
    <submittedName>
        <fullName evidence="5">MFS transporter</fullName>
    </submittedName>
</protein>
<feature type="transmembrane region" description="Helical" evidence="4">
    <location>
        <begin position="323"/>
        <end position="344"/>
    </location>
</feature>
<keyword evidence="3 4" id="KW-0472">Membrane</keyword>
<dbReference type="InterPro" id="IPR011701">
    <property type="entry name" value="MFS"/>
</dbReference>
<dbReference type="Proteomes" id="UP001251857">
    <property type="component" value="Unassembled WGS sequence"/>
</dbReference>
<feature type="transmembrane region" description="Helical" evidence="4">
    <location>
        <begin position="157"/>
        <end position="178"/>
    </location>
</feature>
<keyword evidence="6" id="KW-1185">Reference proteome</keyword>
<reference evidence="5 6" key="1">
    <citation type="submission" date="2023-09" db="EMBL/GenBank/DDBJ databases">
        <authorList>
            <person name="Rey-Velasco X."/>
        </authorList>
    </citation>
    <scope>NUCLEOTIDE SEQUENCE [LARGE SCALE GENOMIC DNA]</scope>
    <source>
        <strain evidence="5 6">W335</strain>
    </source>
</reference>
<feature type="transmembrane region" description="Helical" evidence="4">
    <location>
        <begin position="264"/>
        <end position="283"/>
    </location>
</feature>
<evidence type="ECO:0000256" key="1">
    <source>
        <dbReference type="ARBA" id="ARBA00022692"/>
    </source>
</evidence>
<dbReference type="EMBL" id="JAVRIB010000017">
    <property type="protein sequence ID" value="MDT0636061.1"/>
    <property type="molecule type" value="Genomic_DNA"/>
</dbReference>
<dbReference type="Gene3D" id="1.20.1250.20">
    <property type="entry name" value="MFS general substrate transporter like domains"/>
    <property type="match status" value="2"/>
</dbReference>
<feature type="transmembrane region" description="Helical" evidence="4">
    <location>
        <begin position="74"/>
        <end position="92"/>
    </location>
</feature>
<keyword evidence="2 4" id="KW-1133">Transmembrane helix</keyword>